<evidence type="ECO:0000313" key="3">
    <source>
        <dbReference type="EMBL" id="PRW57053.1"/>
    </source>
</evidence>
<comment type="caution">
    <text evidence="3">The sequence shown here is derived from an EMBL/GenBank/DDBJ whole genome shotgun (WGS) entry which is preliminary data.</text>
</comment>
<accession>A0A2P6TSM9</accession>
<feature type="coiled-coil region" evidence="1">
    <location>
        <begin position="198"/>
        <end position="225"/>
    </location>
</feature>
<evidence type="ECO:0000313" key="4">
    <source>
        <dbReference type="Proteomes" id="UP000239899"/>
    </source>
</evidence>
<dbReference type="Proteomes" id="UP000239899">
    <property type="component" value="Unassembled WGS sequence"/>
</dbReference>
<keyword evidence="1" id="KW-0175">Coiled coil</keyword>
<keyword evidence="3" id="KW-0675">Receptor</keyword>
<keyword evidence="4" id="KW-1185">Reference proteome</keyword>
<dbReference type="AlphaFoldDB" id="A0A2P6TSM9"/>
<keyword evidence="2" id="KW-0472">Membrane</keyword>
<dbReference type="OrthoDB" id="531455at2759"/>
<evidence type="ECO:0000256" key="1">
    <source>
        <dbReference type="SAM" id="Coils"/>
    </source>
</evidence>
<keyword evidence="2" id="KW-0812">Transmembrane</keyword>
<organism evidence="3 4">
    <name type="scientific">Chlorella sorokiniana</name>
    <name type="common">Freshwater green alga</name>
    <dbReference type="NCBI Taxonomy" id="3076"/>
    <lineage>
        <taxon>Eukaryota</taxon>
        <taxon>Viridiplantae</taxon>
        <taxon>Chlorophyta</taxon>
        <taxon>core chlorophytes</taxon>
        <taxon>Trebouxiophyceae</taxon>
        <taxon>Chlorellales</taxon>
        <taxon>Chlorellaceae</taxon>
        <taxon>Chlorella clade</taxon>
        <taxon>Chlorella</taxon>
    </lineage>
</organism>
<gene>
    <name evidence="3" type="ORF">C2E21_4276</name>
</gene>
<proteinExistence type="predicted"/>
<name>A0A2P6TSM9_CHLSO</name>
<reference evidence="3 4" key="1">
    <citation type="journal article" date="2018" name="Plant J.">
        <title>Genome sequences of Chlorella sorokiniana UTEX 1602 and Micractinium conductrix SAG 241.80: implications to maltose excretion by a green alga.</title>
        <authorList>
            <person name="Arriola M.B."/>
            <person name="Velmurugan N."/>
            <person name="Zhang Y."/>
            <person name="Plunkett M.H."/>
            <person name="Hondzo H."/>
            <person name="Barney B.M."/>
        </authorList>
    </citation>
    <scope>NUCLEOTIDE SEQUENCE [LARGE SCALE GENOMIC DNA]</scope>
    <source>
        <strain evidence="4">UTEX 1602</strain>
    </source>
</reference>
<feature type="transmembrane region" description="Helical" evidence="2">
    <location>
        <begin position="240"/>
        <end position="265"/>
    </location>
</feature>
<evidence type="ECO:0000256" key="2">
    <source>
        <dbReference type="SAM" id="Phobius"/>
    </source>
</evidence>
<sequence>MASALSQRVCTPIQGVVTSSGLPRRAAAPAALPCRRPAGSGGRRQAVIRSAYIPPAQQAPPDAQKRLSLELPTDDFQKNVTLTALKRKRGGTAIIVQEVEAGSASEAAGVRPGQQLLGLSDTLRSGEVWELNGLASLKYVRQMVDGRAAASISVRLTGEPLPEYQQALAAARATAAASGSETSGDDEPLTAAEAAALAAQLDAMNDQATARKQAAREEKLEQRRAYELDNLEKKRSNAPLFAAAIGFFLILPAGIVVAALSSGYLDSLGPR</sequence>
<keyword evidence="2" id="KW-1133">Transmembrane helix</keyword>
<dbReference type="EMBL" id="LHPG02000007">
    <property type="protein sequence ID" value="PRW57053.1"/>
    <property type="molecule type" value="Genomic_DNA"/>
</dbReference>
<protein>
    <submittedName>
        <fullName evidence="3">Glutamate receptor-interacting</fullName>
    </submittedName>
</protein>